<dbReference type="Proteomes" id="UP000001338">
    <property type="component" value="Unassembled WGS sequence"/>
</dbReference>
<name>A0A828YXY1_9LEPT</name>
<dbReference type="EMBL" id="AFLV02000078">
    <property type="protein sequence ID" value="EKR62691.1"/>
    <property type="molecule type" value="Genomic_DNA"/>
</dbReference>
<accession>A0A828YXY1</accession>
<evidence type="ECO:0000313" key="2">
    <source>
        <dbReference type="Proteomes" id="UP000001338"/>
    </source>
</evidence>
<proteinExistence type="predicted"/>
<dbReference type="AlphaFoldDB" id="A0A828YXY1"/>
<sequence>MKSASDCPDFLTPNSRYLGSSFKNFSYKIYSFLLNLD</sequence>
<comment type="caution">
    <text evidence="1">The sequence shown here is derived from an EMBL/GenBank/DDBJ whole genome shotgun (WGS) entry which is preliminary data.</text>
</comment>
<organism evidence="1 2">
    <name type="scientific">Leptospira weilii str. 2006001853</name>
    <dbReference type="NCBI Taxonomy" id="1001589"/>
    <lineage>
        <taxon>Bacteria</taxon>
        <taxon>Pseudomonadati</taxon>
        <taxon>Spirochaetota</taxon>
        <taxon>Spirochaetia</taxon>
        <taxon>Leptospirales</taxon>
        <taxon>Leptospiraceae</taxon>
        <taxon>Leptospira</taxon>
    </lineage>
</organism>
<evidence type="ECO:0000313" key="1">
    <source>
        <dbReference type="EMBL" id="EKR62691.1"/>
    </source>
</evidence>
<reference evidence="1 2" key="1">
    <citation type="submission" date="2012-10" db="EMBL/GenBank/DDBJ databases">
        <authorList>
            <person name="Harkins D.M."/>
            <person name="Durkin A.S."/>
            <person name="Brinkac L.M."/>
            <person name="Haft D.H."/>
            <person name="Selengut J.D."/>
            <person name="Sanka R."/>
            <person name="DePew J."/>
            <person name="Purushe J."/>
            <person name="Whelen A.C."/>
            <person name="Vinetz J.M."/>
            <person name="Sutton G.G."/>
            <person name="Nierman W.C."/>
            <person name="Fouts D.E."/>
        </authorList>
    </citation>
    <scope>NUCLEOTIDE SEQUENCE [LARGE SCALE GENOMIC DNA]</scope>
    <source>
        <strain evidence="1 2">2006001853</strain>
    </source>
</reference>
<protein>
    <submittedName>
        <fullName evidence="1">Uncharacterized protein</fullName>
    </submittedName>
</protein>
<gene>
    <name evidence="1" type="ORF">LEP1GSC036_0113</name>
</gene>